<protein>
    <submittedName>
        <fullName evidence="1">Uncharacterized protein</fullName>
    </submittedName>
</protein>
<reference evidence="1 2" key="1">
    <citation type="journal article" date="2014" name="Genome Announc.">
        <title>Genome Sequence of Bacillus simplex Strain P558, Isolated from a Human Fecal Sample.</title>
        <authorList>
            <person name="Croce O."/>
            <person name="Hugon P."/>
            <person name="Lagier J.C."/>
            <person name="Bibi F."/>
            <person name="Robert C."/>
            <person name="Azhar E.I."/>
            <person name="Raoult D."/>
            <person name="Fournier P.E."/>
        </authorList>
    </citation>
    <scope>NUCLEOTIDE SEQUENCE [LARGE SCALE GENOMIC DNA]</scope>
    <source>
        <strain evidence="1 2">P558</strain>
    </source>
</reference>
<dbReference type="EMBL" id="CCXW01000001">
    <property type="protein sequence ID" value="CEG34368.1"/>
    <property type="molecule type" value="Genomic_DNA"/>
</dbReference>
<dbReference type="AlphaFoldDB" id="A0AAN2PKV5"/>
<name>A0AAN2PKV5_9BACI</name>
<sequence length="34" mass="4138">MKKLLRKKAIDKQFYLSYHWTKLNIKNFHEGGNS</sequence>
<evidence type="ECO:0000313" key="2">
    <source>
        <dbReference type="Proteomes" id="UP000182110"/>
    </source>
</evidence>
<organism evidence="1 2">
    <name type="scientific">Peribacillus simplex</name>
    <dbReference type="NCBI Taxonomy" id="1478"/>
    <lineage>
        <taxon>Bacteria</taxon>
        <taxon>Bacillati</taxon>
        <taxon>Bacillota</taxon>
        <taxon>Bacilli</taxon>
        <taxon>Bacillales</taxon>
        <taxon>Bacillaceae</taxon>
        <taxon>Peribacillus</taxon>
    </lineage>
</organism>
<gene>
    <name evidence="1" type="ORF">BN1180_04567</name>
</gene>
<proteinExistence type="predicted"/>
<evidence type="ECO:0000313" key="1">
    <source>
        <dbReference type="EMBL" id="CEG34368.1"/>
    </source>
</evidence>
<dbReference type="Proteomes" id="UP000182110">
    <property type="component" value="Unassembled WGS sequence"/>
</dbReference>
<keyword evidence="2" id="KW-1185">Reference proteome</keyword>
<accession>A0AAN2PKV5</accession>
<comment type="caution">
    <text evidence="1">The sequence shown here is derived from an EMBL/GenBank/DDBJ whole genome shotgun (WGS) entry which is preliminary data.</text>
</comment>